<organism evidence="2 3">
    <name type="scientific">Tanacetum coccineum</name>
    <dbReference type="NCBI Taxonomy" id="301880"/>
    <lineage>
        <taxon>Eukaryota</taxon>
        <taxon>Viridiplantae</taxon>
        <taxon>Streptophyta</taxon>
        <taxon>Embryophyta</taxon>
        <taxon>Tracheophyta</taxon>
        <taxon>Spermatophyta</taxon>
        <taxon>Magnoliopsida</taxon>
        <taxon>eudicotyledons</taxon>
        <taxon>Gunneridae</taxon>
        <taxon>Pentapetalae</taxon>
        <taxon>asterids</taxon>
        <taxon>campanulids</taxon>
        <taxon>Asterales</taxon>
        <taxon>Asteraceae</taxon>
        <taxon>Asteroideae</taxon>
        <taxon>Anthemideae</taxon>
        <taxon>Anthemidinae</taxon>
        <taxon>Tanacetum</taxon>
    </lineage>
</organism>
<evidence type="ECO:0000313" key="2">
    <source>
        <dbReference type="EMBL" id="GJT15106.1"/>
    </source>
</evidence>
<protein>
    <submittedName>
        <fullName evidence="2">Uncharacterized protein</fullName>
    </submittedName>
</protein>
<name>A0ABQ5BN15_9ASTR</name>
<comment type="caution">
    <text evidence="2">The sequence shown here is derived from an EMBL/GenBank/DDBJ whole genome shotgun (WGS) entry which is preliminary data.</text>
</comment>
<dbReference type="EMBL" id="BQNB010013370">
    <property type="protein sequence ID" value="GJT15106.1"/>
    <property type="molecule type" value="Genomic_DNA"/>
</dbReference>
<keyword evidence="3" id="KW-1185">Reference proteome</keyword>
<proteinExistence type="predicted"/>
<feature type="compositionally biased region" description="Low complexity" evidence="1">
    <location>
        <begin position="65"/>
        <end position="78"/>
    </location>
</feature>
<feature type="compositionally biased region" description="Acidic residues" evidence="1">
    <location>
        <begin position="95"/>
        <end position="129"/>
    </location>
</feature>
<accession>A0ABQ5BN15</accession>
<reference evidence="2" key="2">
    <citation type="submission" date="2022-01" db="EMBL/GenBank/DDBJ databases">
        <authorList>
            <person name="Yamashiro T."/>
            <person name="Shiraishi A."/>
            <person name="Satake H."/>
            <person name="Nakayama K."/>
        </authorList>
    </citation>
    <scope>NUCLEOTIDE SEQUENCE</scope>
</reference>
<feature type="compositionally biased region" description="Pro residues" evidence="1">
    <location>
        <begin position="41"/>
        <end position="53"/>
    </location>
</feature>
<evidence type="ECO:0000313" key="3">
    <source>
        <dbReference type="Proteomes" id="UP001151760"/>
    </source>
</evidence>
<sequence length="197" mass="21476">MSDSEDSTVTYTEMLDDPYVQVILHASPSPDYVPGPEEPEQAPPLPDFVPEPVYPEFMPPKYEVLPAEEQPLPAAASPTADLSGYVPESDPKENPEEDDEEDPEEDPADGGDDGTDEDESSDDDEDDDAPSAKETELFKTDESATTPPPHPAYRVTARMSIRDEPPTSFWSEAEIARLLAIPSPPPSPLSPWSSPLP</sequence>
<reference evidence="2" key="1">
    <citation type="journal article" date="2022" name="Int. J. Mol. Sci.">
        <title>Draft Genome of Tanacetum Coccineum: Genomic Comparison of Closely Related Tanacetum-Family Plants.</title>
        <authorList>
            <person name="Yamashiro T."/>
            <person name="Shiraishi A."/>
            <person name="Nakayama K."/>
            <person name="Satake H."/>
        </authorList>
    </citation>
    <scope>NUCLEOTIDE SEQUENCE</scope>
</reference>
<feature type="compositionally biased region" description="Basic and acidic residues" evidence="1">
    <location>
        <begin position="130"/>
        <end position="142"/>
    </location>
</feature>
<gene>
    <name evidence="2" type="ORF">Tco_0873812</name>
</gene>
<feature type="region of interest" description="Disordered" evidence="1">
    <location>
        <begin position="25"/>
        <end position="160"/>
    </location>
</feature>
<evidence type="ECO:0000256" key="1">
    <source>
        <dbReference type="SAM" id="MobiDB-lite"/>
    </source>
</evidence>
<dbReference type="Proteomes" id="UP001151760">
    <property type="component" value="Unassembled WGS sequence"/>
</dbReference>